<dbReference type="EC" id="5.3.1.12" evidence="4"/>
<protein>
    <recommendedName>
        <fullName evidence="5">Uronate isomerase</fullName>
        <ecNumber evidence="4">5.3.1.12</ecNumber>
    </recommendedName>
</protein>
<organism evidence="7">
    <name type="scientific">hydrothermal vent metagenome</name>
    <dbReference type="NCBI Taxonomy" id="652676"/>
    <lineage>
        <taxon>unclassified sequences</taxon>
        <taxon>metagenomes</taxon>
        <taxon>ecological metagenomes</taxon>
    </lineage>
</organism>
<proteinExistence type="inferred from homology"/>
<gene>
    <name evidence="7" type="ORF">MNBD_IGNAVI01-1242</name>
</gene>
<keyword evidence="6 7" id="KW-0413">Isomerase</keyword>
<dbReference type="PANTHER" id="PTHR30068">
    <property type="entry name" value="URONATE ISOMERASE"/>
    <property type="match status" value="1"/>
</dbReference>
<dbReference type="GO" id="GO:0042840">
    <property type="term" value="P:D-glucuronate catabolic process"/>
    <property type="evidence" value="ECO:0007669"/>
    <property type="project" value="TreeGrafter"/>
</dbReference>
<dbReference type="EMBL" id="UOGD01000166">
    <property type="protein sequence ID" value="VAX20373.1"/>
    <property type="molecule type" value="Genomic_DNA"/>
</dbReference>
<evidence type="ECO:0000313" key="7">
    <source>
        <dbReference type="EMBL" id="VAX20373.1"/>
    </source>
</evidence>
<dbReference type="GO" id="GO:0019698">
    <property type="term" value="P:D-galacturonate catabolic process"/>
    <property type="evidence" value="ECO:0007669"/>
    <property type="project" value="TreeGrafter"/>
</dbReference>
<dbReference type="Pfam" id="PF02614">
    <property type="entry name" value="UxaC"/>
    <property type="match status" value="1"/>
</dbReference>
<comment type="catalytic activity">
    <reaction evidence="1">
        <text>D-glucuronate = D-fructuronate</text>
        <dbReference type="Rhea" id="RHEA:13049"/>
        <dbReference type="ChEBI" id="CHEBI:58720"/>
        <dbReference type="ChEBI" id="CHEBI:59863"/>
        <dbReference type="EC" id="5.3.1.12"/>
    </reaction>
</comment>
<dbReference type="PANTHER" id="PTHR30068:SF4">
    <property type="entry name" value="URONATE ISOMERASE"/>
    <property type="match status" value="1"/>
</dbReference>
<evidence type="ECO:0000256" key="2">
    <source>
        <dbReference type="ARBA" id="ARBA00004892"/>
    </source>
</evidence>
<dbReference type="SUPFAM" id="SSF51556">
    <property type="entry name" value="Metallo-dependent hydrolases"/>
    <property type="match status" value="1"/>
</dbReference>
<evidence type="ECO:0000256" key="3">
    <source>
        <dbReference type="ARBA" id="ARBA00008397"/>
    </source>
</evidence>
<name>A0A3B1C6V9_9ZZZZ</name>
<sequence length="233" mass="26662">EFFKQMGAVATDQGILSPFTHWLNDDEADVIFQRALNRSVTVEDEQLFIANMLMEMARMSSEDGLVMQIHPGSFRNHNQVIFNRFGLDKGCDIPIQTEYTRNMHELLNKYGNDPKLTIILFTLDESNYSRELAPLAGHYPALKLGPAWWFHDSIEGMTRYRQMVTETAGFYNTVGFNDDTRAFLSIPARHDLSRRVDSNFLAGLVAKHIIDIEEAHKLSYQLANGLVKKAYNL</sequence>
<evidence type="ECO:0000256" key="4">
    <source>
        <dbReference type="ARBA" id="ARBA00012546"/>
    </source>
</evidence>
<dbReference type="GO" id="GO:0008880">
    <property type="term" value="F:glucuronate isomerase activity"/>
    <property type="evidence" value="ECO:0007669"/>
    <property type="project" value="UniProtKB-EC"/>
</dbReference>
<comment type="similarity">
    <text evidence="3">Belongs to the metallo-dependent hydrolases superfamily. Uronate isomerase family.</text>
</comment>
<dbReference type="Gene3D" id="3.20.20.140">
    <property type="entry name" value="Metal-dependent hydrolases"/>
    <property type="match status" value="1"/>
</dbReference>
<evidence type="ECO:0000256" key="6">
    <source>
        <dbReference type="ARBA" id="ARBA00023235"/>
    </source>
</evidence>
<evidence type="ECO:0000256" key="1">
    <source>
        <dbReference type="ARBA" id="ARBA00001165"/>
    </source>
</evidence>
<dbReference type="InterPro" id="IPR003766">
    <property type="entry name" value="Uronate_isomerase"/>
</dbReference>
<feature type="non-terminal residue" evidence="7">
    <location>
        <position position="1"/>
    </location>
</feature>
<evidence type="ECO:0000256" key="5">
    <source>
        <dbReference type="ARBA" id="ARBA00020555"/>
    </source>
</evidence>
<dbReference type="InterPro" id="IPR032466">
    <property type="entry name" value="Metal_Hydrolase"/>
</dbReference>
<dbReference type="AlphaFoldDB" id="A0A3B1C6V9"/>
<reference evidence="7" key="1">
    <citation type="submission" date="2018-06" db="EMBL/GenBank/DDBJ databases">
        <authorList>
            <person name="Zhirakovskaya E."/>
        </authorList>
    </citation>
    <scope>NUCLEOTIDE SEQUENCE</scope>
</reference>
<accession>A0A3B1C6V9</accession>
<comment type="pathway">
    <text evidence="2">Carbohydrate metabolism; pentose and glucuronate interconversion.</text>
</comment>
<dbReference type="UniPathway" id="UPA00246"/>